<comment type="caution">
    <text evidence="2">The sequence shown here is derived from an EMBL/GenBank/DDBJ whole genome shotgun (WGS) entry which is preliminary data.</text>
</comment>
<dbReference type="OrthoDB" id="3548295at2759"/>
<dbReference type="EMBL" id="LAFY01000586">
    <property type="protein sequence ID" value="KJX96927.1"/>
    <property type="molecule type" value="Genomic_DNA"/>
</dbReference>
<organism evidence="2 3">
    <name type="scientific">Zymoseptoria brevis</name>
    <dbReference type="NCBI Taxonomy" id="1047168"/>
    <lineage>
        <taxon>Eukaryota</taxon>
        <taxon>Fungi</taxon>
        <taxon>Dikarya</taxon>
        <taxon>Ascomycota</taxon>
        <taxon>Pezizomycotina</taxon>
        <taxon>Dothideomycetes</taxon>
        <taxon>Dothideomycetidae</taxon>
        <taxon>Mycosphaerellales</taxon>
        <taxon>Mycosphaerellaceae</taxon>
        <taxon>Zymoseptoria</taxon>
    </lineage>
</organism>
<evidence type="ECO:0000256" key="1">
    <source>
        <dbReference type="SAM" id="SignalP"/>
    </source>
</evidence>
<feature type="signal peptide" evidence="1">
    <location>
        <begin position="1"/>
        <end position="18"/>
    </location>
</feature>
<evidence type="ECO:0000313" key="2">
    <source>
        <dbReference type="EMBL" id="KJX96927.1"/>
    </source>
</evidence>
<proteinExistence type="predicted"/>
<feature type="chain" id="PRO_5002468921" evidence="1">
    <location>
        <begin position="19"/>
        <end position="184"/>
    </location>
</feature>
<accession>A0A0F4GIQ2</accession>
<name>A0A0F4GIQ2_9PEZI</name>
<gene>
    <name evidence="2" type="ORF">TI39_contig594g00024</name>
</gene>
<dbReference type="AlphaFoldDB" id="A0A0F4GIQ2"/>
<reference evidence="2 3" key="1">
    <citation type="submission" date="2015-03" db="EMBL/GenBank/DDBJ databases">
        <title>RNA-seq based gene annotation and comparative genomics of four Zymoseptoria species reveal species-specific pathogenicity related genes and transposable element activity.</title>
        <authorList>
            <person name="Grandaubert J."/>
            <person name="Bhattacharyya A."/>
            <person name="Stukenbrock E.H."/>
        </authorList>
    </citation>
    <scope>NUCLEOTIDE SEQUENCE [LARGE SCALE GENOMIC DNA]</scope>
    <source>
        <strain evidence="2 3">Zb18110</strain>
    </source>
</reference>
<keyword evidence="3" id="KW-1185">Reference proteome</keyword>
<sequence length="184" mass="19512">MFSSPMVALAAVVGSAVALPQLTSGTCTPERRIAIAKQIPYAYSQDGVAAVYEAFHEIPFGVGDLDGPCVTEIYPNGGGPVVVGVTGQSVVNFGTATRQAFSFVTGRYVDFPHNGTTVIYTEVTLGVNSVVPIPTTFSGQVFLDYTSDCRITAVRAYAEVPTYILGQPTDIYKLLLIPKIPSII</sequence>
<dbReference type="Proteomes" id="UP000033647">
    <property type="component" value="Unassembled WGS sequence"/>
</dbReference>
<evidence type="ECO:0000313" key="3">
    <source>
        <dbReference type="Proteomes" id="UP000033647"/>
    </source>
</evidence>
<protein>
    <submittedName>
        <fullName evidence="2">Uncharacterized protein</fullName>
    </submittedName>
</protein>
<keyword evidence="1" id="KW-0732">Signal</keyword>